<feature type="transmembrane region" description="Helical" evidence="7">
    <location>
        <begin position="196"/>
        <end position="221"/>
    </location>
</feature>
<evidence type="ECO:0000256" key="5">
    <source>
        <dbReference type="ARBA" id="ARBA00049660"/>
    </source>
</evidence>
<comment type="subcellular location">
    <subcellularLocation>
        <location evidence="1">Membrane</location>
        <topology evidence="1">Multi-pass membrane protein</topology>
    </subcellularLocation>
</comment>
<dbReference type="InterPro" id="IPR000292">
    <property type="entry name" value="For/NO2_transpt"/>
</dbReference>
<dbReference type="PANTHER" id="PTHR30520">
    <property type="entry name" value="FORMATE TRANSPORTER-RELATED"/>
    <property type="match status" value="1"/>
</dbReference>
<keyword evidence="2 7" id="KW-0812">Transmembrane</keyword>
<keyword evidence="4 7" id="KW-0472">Membrane</keyword>
<keyword evidence="3 7" id="KW-1133">Transmembrane helix</keyword>
<evidence type="ECO:0000256" key="4">
    <source>
        <dbReference type="ARBA" id="ARBA00023136"/>
    </source>
</evidence>
<dbReference type="EMBL" id="WBJY01000001">
    <property type="protein sequence ID" value="KAB1649797.1"/>
    <property type="molecule type" value="Genomic_DNA"/>
</dbReference>
<evidence type="ECO:0000256" key="2">
    <source>
        <dbReference type="ARBA" id="ARBA00022692"/>
    </source>
</evidence>
<dbReference type="GO" id="GO:0015499">
    <property type="term" value="F:formate transmembrane transporter activity"/>
    <property type="evidence" value="ECO:0007669"/>
    <property type="project" value="TreeGrafter"/>
</dbReference>
<name>A0A6H9WS92_9MICO</name>
<feature type="region of interest" description="Disordered" evidence="6">
    <location>
        <begin position="285"/>
        <end position="316"/>
    </location>
</feature>
<dbReference type="RefSeq" id="WP_158028382.1">
    <property type="nucleotide sequence ID" value="NZ_BMHG01000001.1"/>
</dbReference>
<dbReference type="Pfam" id="PF01226">
    <property type="entry name" value="Form_Nir_trans"/>
    <property type="match status" value="1"/>
</dbReference>
<reference evidence="8 9" key="1">
    <citation type="submission" date="2019-09" db="EMBL/GenBank/DDBJ databases">
        <title>Phylogeny of genus Pseudoclavibacter and closely related genus.</title>
        <authorList>
            <person name="Li Y."/>
        </authorList>
    </citation>
    <scope>NUCLEOTIDE SEQUENCE [LARGE SCALE GENOMIC DNA]</scope>
    <source>
        <strain evidence="8 9">EGI 60007</strain>
    </source>
</reference>
<comment type="caution">
    <text evidence="8">The sequence shown here is derived from an EMBL/GenBank/DDBJ whole genome shotgun (WGS) entry which is preliminary data.</text>
</comment>
<evidence type="ECO:0000256" key="3">
    <source>
        <dbReference type="ARBA" id="ARBA00022989"/>
    </source>
</evidence>
<protein>
    <submittedName>
        <fullName evidence="8">Formate/nitrite transporter family protein</fullName>
    </submittedName>
</protein>
<dbReference type="InterPro" id="IPR023271">
    <property type="entry name" value="Aquaporin-like"/>
</dbReference>
<dbReference type="Gene3D" id="1.20.1080.10">
    <property type="entry name" value="Glycerol uptake facilitator protein"/>
    <property type="match status" value="1"/>
</dbReference>
<feature type="transmembrane region" description="Helical" evidence="7">
    <location>
        <begin position="29"/>
        <end position="49"/>
    </location>
</feature>
<dbReference type="PANTHER" id="PTHR30520:SF6">
    <property type="entry name" value="FORMATE_NITRATE FAMILY TRANSPORTER (EUROFUNG)"/>
    <property type="match status" value="1"/>
</dbReference>
<proteinExistence type="inferred from homology"/>
<comment type="similarity">
    <text evidence="5">Belongs to the FNT transporter (TC 1.A.16) family.</text>
</comment>
<dbReference type="Proteomes" id="UP000431744">
    <property type="component" value="Unassembled WGS sequence"/>
</dbReference>
<feature type="transmembrane region" description="Helical" evidence="7">
    <location>
        <begin position="164"/>
        <end position="184"/>
    </location>
</feature>
<evidence type="ECO:0000256" key="7">
    <source>
        <dbReference type="SAM" id="Phobius"/>
    </source>
</evidence>
<feature type="compositionally biased region" description="Low complexity" evidence="6">
    <location>
        <begin position="286"/>
        <end position="295"/>
    </location>
</feature>
<evidence type="ECO:0000313" key="9">
    <source>
        <dbReference type="Proteomes" id="UP000431744"/>
    </source>
</evidence>
<sequence>MSYIKPADLATAMVDSGAAKIHMATRDMLIRGFMGGSMLAIGAVFAVTITTQTGEPLLGALLFPVGFVLLYLLGYDLLTGVFTLAPLARLAKRPGVTWGGVLRCWGLIFAGNLAGAVLIAFFVSVYVTYGFTTEPSAIGQAIAEIGHGRTVGYAEHGTGGMATLFIRAVLCNWMVSTGVVAAMMSTTVQGKVVGMWLPIMLFFYLGFEHSIVNLFLFPAGLMLGADFTLVDYLLWNELPTVLGNLVGGILFVGLAIFWTHGRTAPARFPNARAIAAARRRVHARRAAAPAPTRRPVPVHEPAVARGPAAEPAIAEG</sequence>
<feature type="transmembrane region" description="Helical" evidence="7">
    <location>
        <begin position="105"/>
        <end position="127"/>
    </location>
</feature>
<feature type="transmembrane region" description="Helical" evidence="7">
    <location>
        <begin position="61"/>
        <end position="84"/>
    </location>
</feature>
<keyword evidence="9" id="KW-1185">Reference proteome</keyword>
<feature type="transmembrane region" description="Helical" evidence="7">
    <location>
        <begin position="241"/>
        <end position="259"/>
    </location>
</feature>
<organism evidence="8 9">
    <name type="scientific">Pseudoclavibacter endophyticus</name>
    <dbReference type="NCBI Taxonomy" id="1778590"/>
    <lineage>
        <taxon>Bacteria</taxon>
        <taxon>Bacillati</taxon>
        <taxon>Actinomycetota</taxon>
        <taxon>Actinomycetes</taxon>
        <taxon>Micrococcales</taxon>
        <taxon>Microbacteriaceae</taxon>
        <taxon>Pseudoclavibacter</taxon>
    </lineage>
</organism>
<dbReference type="GO" id="GO:0005886">
    <property type="term" value="C:plasma membrane"/>
    <property type="evidence" value="ECO:0007669"/>
    <property type="project" value="TreeGrafter"/>
</dbReference>
<dbReference type="AlphaFoldDB" id="A0A6H9WS92"/>
<evidence type="ECO:0000313" key="8">
    <source>
        <dbReference type="EMBL" id="KAB1649797.1"/>
    </source>
</evidence>
<evidence type="ECO:0000256" key="1">
    <source>
        <dbReference type="ARBA" id="ARBA00004141"/>
    </source>
</evidence>
<dbReference type="OrthoDB" id="9786493at2"/>
<gene>
    <name evidence="8" type="ORF">F8O04_06085</name>
</gene>
<accession>A0A6H9WS92</accession>
<evidence type="ECO:0000256" key="6">
    <source>
        <dbReference type="SAM" id="MobiDB-lite"/>
    </source>
</evidence>